<keyword evidence="1" id="KW-0315">Glutamine amidotransferase</keyword>
<sequence>MCRHLAWIGAARTLAELTMARPHGLLRQSWAPRRMRHGTINADGYGVGWYAPRLRAGPARYRRAVPMWTDASYASMAGVIASGCVLAAVRSASVGMPVEESATAPFTDGTRLLSHNGRVDPAAVRTLLARHPEAPAPDSACDSALLAALVWEHAARQPLADAVARVVTALGDAGLADSRPGALRPWAGDWTTPPPAPAPPAPPGPPAAPAASGSPRSDGADRPSAARLNLVVTDGTQLVATAWGETLVYRIEEDGVLVASEPDDDGAGWIEVPDHYLLVADTRKVTLRSLTSGDGYCGLHTVDGGRHDDTEHSDDRPRRDG</sequence>
<keyword evidence="4" id="KW-1185">Reference proteome</keyword>
<dbReference type="NCBIfam" id="TIGR03442">
    <property type="entry name" value="ergothioneine biosynthesis protein EgtC"/>
    <property type="match status" value="1"/>
</dbReference>
<dbReference type="InterPro" id="IPR029055">
    <property type="entry name" value="Ntn_hydrolases_N"/>
</dbReference>
<keyword evidence="1" id="KW-0378">Hydrolase</keyword>
<gene>
    <name evidence="1 3" type="primary">egtC</name>
    <name evidence="3" type="ORF">MXD59_04280</name>
</gene>
<proteinExistence type="inferred from homology"/>
<dbReference type="RefSeq" id="WP_248823521.1">
    <property type="nucleotide sequence ID" value="NZ_JALKFT010000003.1"/>
</dbReference>
<dbReference type="PANTHER" id="PTHR43187:SF2">
    <property type="entry name" value="GAMMA-GLUTAMYL-HERCYNYLCYSTEINE SULFOXIDE HYDROLASE"/>
    <property type="match status" value="1"/>
</dbReference>
<dbReference type="Pfam" id="PF13522">
    <property type="entry name" value="GATase_6"/>
    <property type="match status" value="1"/>
</dbReference>
<comment type="caution">
    <text evidence="3">The sequence shown here is derived from an EMBL/GenBank/DDBJ whole genome shotgun (WGS) entry which is preliminary data.</text>
</comment>
<comment type="function">
    <text evidence="1">Catalyzes the hydrolysis of the gamma-glutamyl amide bond of hercynyl-gamma-L-glutamyl-L-cysteine sulfoxide to produce hercynylcysteine sulfoxide, a step in the biosynthesis pathway of ergothioneine.</text>
</comment>
<accession>A0ABT0JTX5</accession>
<feature type="region of interest" description="Disordered" evidence="2">
    <location>
        <begin position="300"/>
        <end position="321"/>
    </location>
</feature>
<dbReference type="HAMAP" id="MF_02036">
    <property type="entry name" value="EgtC"/>
    <property type="match status" value="1"/>
</dbReference>
<dbReference type="InterPro" id="IPR017808">
    <property type="entry name" value="EgtC"/>
</dbReference>
<name>A0ABT0JTX5_9ACTN</name>
<dbReference type="InterPro" id="IPR032889">
    <property type="entry name" value="EgtC_Actinobacteria"/>
</dbReference>
<feature type="region of interest" description="Disordered" evidence="2">
    <location>
        <begin position="178"/>
        <end position="223"/>
    </location>
</feature>
<feature type="compositionally biased region" description="Basic and acidic residues" evidence="2">
    <location>
        <begin position="303"/>
        <end position="321"/>
    </location>
</feature>
<dbReference type="CDD" id="cd01908">
    <property type="entry name" value="YafJ"/>
    <property type="match status" value="1"/>
</dbReference>
<reference evidence="3 4" key="1">
    <citation type="submission" date="2022-04" db="EMBL/GenBank/DDBJ databases">
        <title>Genome diversity in the genus Frankia.</title>
        <authorList>
            <person name="Carlos-Shanley C."/>
            <person name="Hahn D."/>
        </authorList>
    </citation>
    <scope>NUCLEOTIDE SEQUENCE [LARGE SCALE GENOMIC DNA]</scope>
    <source>
        <strain evidence="3 4">Ag45/Mut15</strain>
    </source>
</reference>
<dbReference type="Proteomes" id="UP001201873">
    <property type="component" value="Unassembled WGS sequence"/>
</dbReference>
<organism evidence="3 4">
    <name type="scientific">Frankia umida</name>
    <dbReference type="NCBI Taxonomy" id="573489"/>
    <lineage>
        <taxon>Bacteria</taxon>
        <taxon>Bacillati</taxon>
        <taxon>Actinomycetota</taxon>
        <taxon>Actinomycetes</taxon>
        <taxon>Frankiales</taxon>
        <taxon>Frankiaceae</taxon>
        <taxon>Frankia</taxon>
    </lineage>
</organism>
<dbReference type="SUPFAM" id="SSF56235">
    <property type="entry name" value="N-terminal nucleophile aminohydrolases (Ntn hydrolases)"/>
    <property type="match status" value="1"/>
</dbReference>
<protein>
    <recommendedName>
        <fullName evidence="1">Gamma-glutamyl-hercynylcysteine sulfoxide hydrolase</fullName>
        <ecNumber evidence="1">3.5.1.118</ecNumber>
    </recommendedName>
    <alternativeName>
        <fullName evidence="1">Gamma-glutamyl hercynylcysteine S-oxide hydrolase</fullName>
    </alternativeName>
</protein>
<dbReference type="Gene3D" id="3.60.20.10">
    <property type="entry name" value="Glutamine Phosphoribosylpyrophosphate, subunit 1, domain 1"/>
    <property type="match status" value="1"/>
</dbReference>
<comment type="catalytic activity">
    <reaction evidence="1">
        <text>gamma-L-glutamyl-hercynylcysteine S-oxide + H2O = S-(hercyn-2-yl)-L-cysteine S-oxide + L-glutamate</text>
        <dbReference type="Rhea" id="RHEA:42684"/>
        <dbReference type="ChEBI" id="CHEBI:15377"/>
        <dbReference type="ChEBI" id="CHEBI:29985"/>
        <dbReference type="ChEBI" id="CHEBI:82703"/>
        <dbReference type="ChEBI" id="CHEBI:82706"/>
        <dbReference type="EC" id="3.5.1.118"/>
    </reaction>
</comment>
<dbReference type="InterPro" id="IPR052373">
    <property type="entry name" value="Gamma-glu_amide_hydrolase"/>
</dbReference>
<evidence type="ECO:0000313" key="4">
    <source>
        <dbReference type="Proteomes" id="UP001201873"/>
    </source>
</evidence>
<comment type="pathway">
    <text evidence="1">Amino-acid biosynthesis; ergothioneine biosynthesis.</text>
</comment>
<dbReference type="PANTHER" id="PTHR43187">
    <property type="entry name" value="GLUTAMINE AMIDOTRANSFERASE DUG3-RELATED"/>
    <property type="match status" value="1"/>
</dbReference>
<feature type="compositionally biased region" description="Pro residues" evidence="2">
    <location>
        <begin position="192"/>
        <end position="208"/>
    </location>
</feature>
<dbReference type="EC" id="3.5.1.118" evidence="1"/>
<evidence type="ECO:0000256" key="2">
    <source>
        <dbReference type="SAM" id="MobiDB-lite"/>
    </source>
</evidence>
<evidence type="ECO:0000313" key="3">
    <source>
        <dbReference type="EMBL" id="MCK9875006.1"/>
    </source>
</evidence>
<dbReference type="EMBL" id="JALKFT010000003">
    <property type="protein sequence ID" value="MCK9875006.1"/>
    <property type="molecule type" value="Genomic_DNA"/>
</dbReference>
<evidence type="ECO:0000256" key="1">
    <source>
        <dbReference type="HAMAP-Rule" id="MF_02036"/>
    </source>
</evidence>